<organism evidence="2 3">
    <name type="scientific">Sphingomonas sanguinis</name>
    <dbReference type="NCBI Taxonomy" id="33051"/>
    <lineage>
        <taxon>Bacteria</taxon>
        <taxon>Pseudomonadati</taxon>
        <taxon>Pseudomonadota</taxon>
        <taxon>Alphaproteobacteria</taxon>
        <taxon>Sphingomonadales</taxon>
        <taxon>Sphingomonadaceae</taxon>
        <taxon>Sphingomonas</taxon>
    </lineage>
</organism>
<evidence type="ECO:0000313" key="3">
    <source>
        <dbReference type="Proteomes" id="UP000072867"/>
    </source>
</evidence>
<dbReference type="Proteomes" id="UP000072867">
    <property type="component" value="Unassembled WGS sequence"/>
</dbReference>
<protein>
    <submittedName>
        <fullName evidence="2">Uncharacterized protein</fullName>
    </submittedName>
</protein>
<keyword evidence="1" id="KW-0732">Signal</keyword>
<name>A0A147I4N1_9SPHN</name>
<feature type="non-terminal residue" evidence="2">
    <location>
        <position position="70"/>
    </location>
</feature>
<proteinExistence type="predicted"/>
<sequence>MGFRHLTIAMMTAAVTMTAIPASAQSAADDARFRAAQARFDREYQLYHQEVNLYMSRMGRDYGDDGYAPP</sequence>
<feature type="chain" id="PRO_5007548224" evidence="1">
    <location>
        <begin position="25"/>
        <end position="70"/>
    </location>
</feature>
<gene>
    <name evidence="2" type="ORF">NS319_03560</name>
</gene>
<dbReference type="EMBL" id="LDTD01000020">
    <property type="protein sequence ID" value="KTT73442.1"/>
    <property type="molecule type" value="Genomic_DNA"/>
</dbReference>
<evidence type="ECO:0000256" key="1">
    <source>
        <dbReference type="SAM" id="SignalP"/>
    </source>
</evidence>
<comment type="caution">
    <text evidence="2">The sequence shown here is derived from an EMBL/GenBank/DDBJ whole genome shotgun (WGS) entry which is preliminary data.</text>
</comment>
<feature type="signal peptide" evidence="1">
    <location>
        <begin position="1"/>
        <end position="24"/>
    </location>
</feature>
<dbReference type="AlphaFoldDB" id="A0A147I4N1"/>
<reference evidence="2 3" key="1">
    <citation type="journal article" date="2016" name="Front. Microbiol.">
        <title>Genomic Resource of Rice Seed Associated Bacteria.</title>
        <authorList>
            <person name="Midha S."/>
            <person name="Bansal K."/>
            <person name="Sharma S."/>
            <person name="Kumar N."/>
            <person name="Patil P.P."/>
            <person name="Chaudhry V."/>
            <person name="Patil P.B."/>
        </authorList>
    </citation>
    <scope>NUCLEOTIDE SEQUENCE [LARGE SCALE GENOMIC DNA]</scope>
    <source>
        <strain evidence="2 3">NS319</strain>
    </source>
</reference>
<dbReference type="STRING" id="33051.SB4_00680"/>
<evidence type="ECO:0000313" key="2">
    <source>
        <dbReference type="EMBL" id="KTT73442.1"/>
    </source>
</evidence>
<accession>A0A147I4N1</accession>